<evidence type="ECO:0000313" key="2">
    <source>
        <dbReference type="EMBL" id="CAD0211951.1"/>
    </source>
</evidence>
<organism evidence="2 3">
    <name type="scientific">Rhizobium rhizogenes</name>
    <name type="common">Agrobacterium rhizogenes</name>
    <dbReference type="NCBI Taxonomy" id="359"/>
    <lineage>
        <taxon>Bacteria</taxon>
        <taxon>Pseudomonadati</taxon>
        <taxon>Pseudomonadota</taxon>
        <taxon>Alphaproteobacteria</taxon>
        <taxon>Hyphomicrobiales</taxon>
        <taxon>Rhizobiaceae</taxon>
        <taxon>Rhizobium/Agrobacterium group</taxon>
        <taxon>Rhizobium</taxon>
    </lineage>
</organism>
<dbReference type="AlphaFoldDB" id="A0AAN2A2C6"/>
<dbReference type="EMBL" id="CAICSX020000001">
    <property type="protein sequence ID" value="CAD0211951.1"/>
    <property type="molecule type" value="Genomic_DNA"/>
</dbReference>
<reference evidence="2 3" key="1">
    <citation type="submission" date="2020-06" db="EMBL/GenBank/DDBJ databases">
        <authorList>
            <person name="De Coninck B."/>
            <person name="Ibrahim H."/>
        </authorList>
    </citation>
    <scope>NUCLEOTIDE SEQUENCE [LARGE SCALE GENOMIC DNA]</scope>
    <source>
        <strain evidence="2">Ag_rhizogenes_K599</strain>
    </source>
</reference>
<name>A0AAN2A2C6_RHIRH</name>
<accession>A0AAN2A2C6</accession>
<comment type="caution">
    <text evidence="2">The sequence shown here is derived from an EMBL/GenBank/DDBJ whole genome shotgun (WGS) entry which is preliminary data.</text>
</comment>
<protein>
    <submittedName>
        <fullName evidence="2">Uncharacterized protein</fullName>
    </submittedName>
</protein>
<dbReference type="Proteomes" id="UP000528185">
    <property type="component" value="Unassembled WGS sequence"/>
</dbReference>
<feature type="region of interest" description="Disordered" evidence="1">
    <location>
        <begin position="1"/>
        <end position="49"/>
    </location>
</feature>
<feature type="compositionally biased region" description="Polar residues" evidence="1">
    <location>
        <begin position="16"/>
        <end position="30"/>
    </location>
</feature>
<gene>
    <name evidence="2" type="ORF">AGRHK599_LOCUS1643</name>
</gene>
<proteinExistence type="predicted"/>
<evidence type="ECO:0000313" key="3">
    <source>
        <dbReference type="Proteomes" id="UP000528185"/>
    </source>
</evidence>
<evidence type="ECO:0000256" key="1">
    <source>
        <dbReference type="SAM" id="MobiDB-lite"/>
    </source>
</evidence>
<sequence length="49" mass="5190">MMDESFLTLASKHQPPRTTGRLSPSSTGTEPYSGKIRTAPLSALEAKAA</sequence>